<dbReference type="SUPFAM" id="SSF51197">
    <property type="entry name" value="Clavaminate synthase-like"/>
    <property type="match status" value="1"/>
</dbReference>
<protein>
    <recommendedName>
        <fullName evidence="1">Alpha-ketoglutarate-dependent dioxygenase AlkB-like domain-containing protein</fullName>
    </recommendedName>
</protein>
<dbReference type="PANTHER" id="PTHR31212:SF4">
    <property type="entry name" value="ALPHA-KETOGLUTARATE-DEPENDENT DIOXYGENASE ALKB HOMOLOG 3"/>
    <property type="match status" value="1"/>
</dbReference>
<dbReference type="InterPro" id="IPR032854">
    <property type="entry name" value="ALKBH3"/>
</dbReference>
<dbReference type="InterPro" id="IPR027450">
    <property type="entry name" value="AlkB-like"/>
</dbReference>
<dbReference type="GO" id="GO:0051213">
    <property type="term" value="F:dioxygenase activity"/>
    <property type="evidence" value="ECO:0007669"/>
    <property type="project" value="InterPro"/>
</dbReference>
<dbReference type="InterPro" id="IPR037151">
    <property type="entry name" value="AlkB-like_sf"/>
</dbReference>
<dbReference type="Pfam" id="PF13532">
    <property type="entry name" value="2OG-FeII_Oxy_2"/>
    <property type="match status" value="1"/>
</dbReference>
<gene>
    <name evidence="2" type="ORF">METZ01_LOCUS454519</name>
</gene>
<evidence type="ECO:0000259" key="1">
    <source>
        <dbReference type="Pfam" id="PF13532"/>
    </source>
</evidence>
<organism evidence="2">
    <name type="scientific">marine metagenome</name>
    <dbReference type="NCBI Taxonomy" id="408172"/>
    <lineage>
        <taxon>unclassified sequences</taxon>
        <taxon>metagenomes</taxon>
        <taxon>ecological metagenomes</taxon>
    </lineage>
</organism>
<feature type="domain" description="Alpha-ketoglutarate-dependent dioxygenase AlkB-like" evidence="1">
    <location>
        <begin position="15"/>
        <end position="120"/>
    </location>
</feature>
<dbReference type="GO" id="GO:0006307">
    <property type="term" value="P:DNA alkylation repair"/>
    <property type="evidence" value="ECO:0007669"/>
    <property type="project" value="InterPro"/>
</dbReference>
<reference evidence="2" key="1">
    <citation type="submission" date="2018-05" db="EMBL/GenBank/DDBJ databases">
        <authorList>
            <person name="Lanie J.A."/>
            <person name="Ng W.-L."/>
            <person name="Kazmierczak K.M."/>
            <person name="Andrzejewski T.M."/>
            <person name="Davidsen T.M."/>
            <person name="Wayne K.J."/>
            <person name="Tettelin H."/>
            <person name="Glass J.I."/>
            <person name="Rusch D."/>
            <person name="Podicherti R."/>
            <person name="Tsui H.-C.T."/>
            <person name="Winkler M.E."/>
        </authorList>
    </citation>
    <scope>NUCLEOTIDE SEQUENCE</scope>
</reference>
<dbReference type="PANTHER" id="PTHR31212">
    <property type="entry name" value="ALPHA-KETOGLUTARATE-DEPENDENT DIOXYGENASE ALKB HOMOLOG 3"/>
    <property type="match status" value="1"/>
</dbReference>
<proteinExistence type="predicted"/>
<dbReference type="Gene3D" id="2.60.120.590">
    <property type="entry name" value="Alpha-ketoglutarate-dependent dioxygenase AlkB-like"/>
    <property type="match status" value="1"/>
</dbReference>
<name>A0A383A370_9ZZZZ</name>
<feature type="non-terminal residue" evidence="2">
    <location>
        <position position="122"/>
    </location>
</feature>
<evidence type="ECO:0000313" key="2">
    <source>
        <dbReference type="EMBL" id="SVE01665.1"/>
    </source>
</evidence>
<sequence length="122" mass="13848">MNQRAIDLGEGAFVDYLPGFLSNEEASSIYEQLMEEEAFEGRAISVFGREVMQPRLISWAGDLPYRYSGQTLEPREPSAVLETLQEKIEEITGVSFNHVLLNYYRDGRDNMGMHADNEPELG</sequence>
<feature type="non-terminal residue" evidence="2">
    <location>
        <position position="1"/>
    </location>
</feature>
<dbReference type="EMBL" id="UINC01188445">
    <property type="protein sequence ID" value="SVE01665.1"/>
    <property type="molecule type" value="Genomic_DNA"/>
</dbReference>
<dbReference type="AlphaFoldDB" id="A0A383A370"/>
<accession>A0A383A370</accession>